<reference evidence="3 4" key="1">
    <citation type="journal article" date="2020" name="ISME J.">
        <title>Uncovering the hidden diversity of litter-decomposition mechanisms in mushroom-forming fungi.</title>
        <authorList>
            <person name="Floudas D."/>
            <person name="Bentzer J."/>
            <person name="Ahren D."/>
            <person name="Johansson T."/>
            <person name="Persson P."/>
            <person name="Tunlid A."/>
        </authorList>
    </citation>
    <scope>NUCLEOTIDE SEQUENCE [LARGE SCALE GENOMIC DNA]</scope>
    <source>
        <strain evidence="3 4">CBS 175.51</strain>
    </source>
</reference>
<comment type="caution">
    <text evidence="3">The sequence shown here is derived from an EMBL/GenBank/DDBJ whole genome shotgun (WGS) entry which is preliminary data.</text>
</comment>
<feature type="region of interest" description="Disordered" evidence="1">
    <location>
        <begin position="529"/>
        <end position="553"/>
    </location>
</feature>
<feature type="domain" description="Domain of unknown function at the cortex 1" evidence="2">
    <location>
        <begin position="201"/>
        <end position="529"/>
    </location>
</feature>
<dbReference type="PANTHER" id="PTHR34826">
    <property type="entry name" value="UPF0590 PROTEIN C409.17C"/>
    <property type="match status" value="1"/>
</dbReference>
<dbReference type="EMBL" id="JAACJK010000221">
    <property type="protein sequence ID" value="KAF5314784.1"/>
    <property type="molecule type" value="Genomic_DNA"/>
</dbReference>
<protein>
    <recommendedName>
        <fullName evidence="2">Domain of unknown function at the cortex 1 domain-containing protein</fullName>
    </recommendedName>
</protein>
<dbReference type="Proteomes" id="UP000541558">
    <property type="component" value="Unassembled WGS sequence"/>
</dbReference>
<evidence type="ECO:0000313" key="4">
    <source>
        <dbReference type="Proteomes" id="UP000541558"/>
    </source>
</evidence>
<feature type="region of interest" description="Disordered" evidence="1">
    <location>
        <begin position="368"/>
        <end position="427"/>
    </location>
</feature>
<accession>A0A8H5B1H0</accession>
<dbReference type="InterPro" id="IPR013897">
    <property type="entry name" value="Duc1"/>
</dbReference>
<dbReference type="PANTHER" id="PTHR34826:SF2">
    <property type="entry name" value="UPF0590 PROTEIN C409.17C"/>
    <property type="match status" value="1"/>
</dbReference>
<keyword evidence="4" id="KW-1185">Reference proteome</keyword>
<proteinExistence type="predicted"/>
<feature type="compositionally biased region" description="Polar residues" evidence="1">
    <location>
        <begin position="408"/>
        <end position="420"/>
    </location>
</feature>
<evidence type="ECO:0000313" key="3">
    <source>
        <dbReference type="EMBL" id="KAF5314784.1"/>
    </source>
</evidence>
<gene>
    <name evidence="3" type="ORF">D9611_007130</name>
</gene>
<sequence length="553" mass="60938">MLAFRDQVKPSAERKILRNLGFSTVVSTLDLTYSAAGRFNKLAKSCRIYLRLITIVGSKLYKAAADISCIIRVSALYNNKPKADFIFPLYGSVRWTNLVGRDISPNEALANLAGCGVYFISLSGELKRHFIAAWVLAVGNAAWVNELPAIAYFLVLSLAKLWMSLKDMDPSITYADWRDPSWMFAMYSYTYHTLQLPMPHLRVLAGPSPSSLVPISVNTGQPHTISSDLFDGQVVVHIKGLDDESTNDDGYFTRPDRQGVTWSIQVQGHFLREYSADDILFGNTFDRPLKLPWGTSAVLRFMNYMDPTLTHDLQSTTKPWALSPLISTMPYFAHQRILHGELLPPFPSEESLVDDVSQLYLAVPAAGSTLSPGTSSPSRFRDSSSSPRDTNGLGSGSGSIRRSLSPSAGSDRSGTSNASSTKHHSIQDELKSLETVAQRRAYFTSPEKRRQVAFGPSDLITTDFCHGFLSFAGQSGGPQLDLPGGLSFDLGRYWDGQPVRFVCCERKEDGEAGSGEPWGRPFWCVAIEMANEEDEDEEGGDSETSETSDSDLD</sequence>
<evidence type="ECO:0000259" key="2">
    <source>
        <dbReference type="Pfam" id="PF08588"/>
    </source>
</evidence>
<feature type="compositionally biased region" description="Low complexity" evidence="1">
    <location>
        <begin position="368"/>
        <end position="389"/>
    </location>
</feature>
<dbReference type="Pfam" id="PF08588">
    <property type="entry name" value="Duc1"/>
    <property type="match status" value="1"/>
</dbReference>
<organism evidence="3 4">
    <name type="scientific">Ephemerocybe angulata</name>
    <dbReference type="NCBI Taxonomy" id="980116"/>
    <lineage>
        <taxon>Eukaryota</taxon>
        <taxon>Fungi</taxon>
        <taxon>Dikarya</taxon>
        <taxon>Basidiomycota</taxon>
        <taxon>Agaricomycotina</taxon>
        <taxon>Agaricomycetes</taxon>
        <taxon>Agaricomycetidae</taxon>
        <taxon>Agaricales</taxon>
        <taxon>Agaricineae</taxon>
        <taxon>Psathyrellaceae</taxon>
        <taxon>Ephemerocybe</taxon>
    </lineage>
</organism>
<dbReference type="OrthoDB" id="2119945at2759"/>
<feature type="compositionally biased region" description="Acidic residues" evidence="1">
    <location>
        <begin position="530"/>
        <end position="553"/>
    </location>
</feature>
<name>A0A8H5B1H0_9AGAR</name>
<evidence type="ECO:0000256" key="1">
    <source>
        <dbReference type="SAM" id="MobiDB-lite"/>
    </source>
</evidence>
<dbReference type="AlphaFoldDB" id="A0A8H5B1H0"/>
<feature type="compositionally biased region" description="Low complexity" evidence="1">
    <location>
        <begin position="398"/>
        <end position="407"/>
    </location>
</feature>